<proteinExistence type="predicted"/>
<organism evidence="2 3">
    <name type="scientific">Candidatus Adlerbacteria bacterium GW2011_GWA1_54_10</name>
    <dbReference type="NCBI Taxonomy" id="1618605"/>
    <lineage>
        <taxon>Bacteria</taxon>
        <taxon>Candidatus Adleribacteriota</taxon>
    </lineage>
</organism>
<feature type="region of interest" description="Disordered" evidence="1">
    <location>
        <begin position="51"/>
        <end position="109"/>
    </location>
</feature>
<dbReference type="AlphaFoldDB" id="A0A0G1XXP7"/>
<evidence type="ECO:0000313" key="2">
    <source>
        <dbReference type="EMBL" id="KKW35660.1"/>
    </source>
</evidence>
<evidence type="ECO:0000256" key="1">
    <source>
        <dbReference type="SAM" id="MobiDB-lite"/>
    </source>
</evidence>
<dbReference type="Proteomes" id="UP000034740">
    <property type="component" value="Unassembled WGS sequence"/>
</dbReference>
<accession>A0A0G1XXP7</accession>
<protein>
    <submittedName>
        <fullName evidence="2">Uncharacterized protein</fullName>
    </submittedName>
</protein>
<dbReference type="EMBL" id="LCRO01000005">
    <property type="protein sequence ID" value="KKW35660.1"/>
    <property type="molecule type" value="Genomic_DNA"/>
</dbReference>
<comment type="caution">
    <text evidence="2">The sequence shown here is derived from an EMBL/GenBank/DDBJ whole genome shotgun (WGS) entry which is preliminary data.</text>
</comment>
<gene>
    <name evidence="2" type="ORF">UY83_C0005G0041</name>
</gene>
<evidence type="ECO:0000313" key="3">
    <source>
        <dbReference type="Proteomes" id="UP000034740"/>
    </source>
</evidence>
<name>A0A0G1XXP7_9BACT</name>
<sequence>MAGSNSTSIRRHCSQPVASAVDLHFGFLDFNGSLLPSQRLKWEEVSRLAAAPPPIRSNGFPREIKNDGGSVRRGGGCEGARARAPERSTTESNRDAKVKATARAERARSGVGAKIGSSSVVDTHQKGTAYNFSYSVNYNYSKCSC</sequence>
<reference evidence="2 3" key="1">
    <citation type="journal article" date="2015" name="Nature">
        <title>rRNA introns, odd ribosomes, and small enigmatic genomes across a large radiation of phyla.</title>
        <authorList>
            <person name="Brown C.T."/>
            <person name="Hug L.A."/>
            <person name="Thomas B.C."/>
            <person name="Sharon I."/>
            <person name="Castelle C.J."/>
            <person name="Singh A."/>
            <person name="Wilkins M.J."/>
            <person name="Williams K.H."/>
            <person name="Banfield J.F."/>
        </authorList>
    </citation>
    <scope>NUCLEOTIDE SEQUENCE [LARGE SCALE GENOMIC DNA]</scope>
</reference>
<feature type="compositionally biased region" description="Basic and acidic residues" evidence="1">
    <location>
        <begin position="80"/>
        <end position="108"/>
    </location>
</feature>